<organism evidence="1 2">
    <name type="scientific">Paramecium pentaurelia</name>
    <dbReference type="NCBI Taxonomy" id="43138"/>
    <lineage>
        <taxon>Eukaryota</taxon>
        <taxon>Sar</taxon>
        <taxon>Alveolata</taxon>
        <taxon>Ciliophora</taxon>
        <taxon>Intramacronucleata</taxon>
        <taxon>Oligohymenophorea</taxon>
        <taxon>Peniculida</taxon>
        <taxon>Parameciidae</taxon>
        <taxon>Paramecium</taxon>
    </lineage>
</organism>
<dbReference type="EMBL" id="CAJJDO010000065">
    <property type="protein sequence ID" value="CAD8176362.1"/>
    <property type="molecule type" value="Genomic_DNA"/>
</dbReference>
<evidence type="ECO:0000313" key="1">
    <source>
        <dbReference type="EMBL" id="CAD8176362.1"/>
    </source>
</evidence>
<gene>
    <name evidence="1" type="ORF">PPENT_87.1.T0650044</name>
</gene>
<sequence length="236" mass="28183">MYICKREREEEPYRHQLTLYEKRELWHTLLENRGNVSLVAQRMGKSQEIIEQEILEIFVECLLIVNDHLGQSKNEAIIQKLKVENVVSVIQLASRNNSYYTSVKNLNLLLNMIQCALQQDDLEKNLRDLQKQSKFECLFFEIKCLFWDQINDLSDEEQPQIVVVNNDAQTNGTFRDIYIDLDLDLQQEEQNKQDKKNMISDKQFLTHLNKIMADKQIPYWEQVVIRWNLMQNIFNN</sequence>
<protein>
    <submittedName>
        <fullName evidence="1">Uncharacterized protein</fullName>
    </submittedName>
</protein>
<dbReference type="Proteomes" id="UP000689195">
    <property type="component" value="Unassembled WGS sequence"/>
</dbReference>
<dbReference type="OrthoDB" id="287404at2759"/>
<keyword evidence="2" id="KW-1185">Reference proteome</keyword>
<comment type="caution">
    <text evidence="1">The sequence shown here is derived from an EMBL/GenBank/DDBJ whole genome shotgun (WGS) entry which is preliminary data.</text>
</comment>
<reference evidence="1" key="1">
    <citation type="submission" date="2021-01" db="EMBL/GenBank/DDBJ databases">
        <authorList>
            <consortium name="Genoscope - CEA"/>
            <person name="William W."/>
        </authorList>
    </citation>
    <scope>NUCLEOTIDE SEQUENCE</scope>
</reference>
<evidence type="ECO:0000313" key="2">
    <source>
        <dbReference type="Proteomes" id="UP000689195"/>
    </source>
</evidence>
<proteinExistence type="predicted"/>
<accession>A0A8S1VLE8</accession>
<dbReference type="AlphaFoldDB" id="A0A8S1VLE8"/>
<name>A0A8S1VLE8_9CILI</name>